<organism evidence="1">
    <name type="scientific">freshwater metagenome</name>
    <dbReference type="NCBI Taxonomy" id="449393"/>
    <lineage>
        <taxon>unclassified sequences</taxon>
        <taxon>metagenomes</taxon>
        <taxon>ecological metagenomes</taxon>
    </lineage>
</organism>
<dbReference type="EMBL" id="CAEZVY010000071">
    <property type="protein sequence ID" value="CAB4643282.1"/>
    <property type="molecule type" value="Genomic_DNA"/>
</dbReference>
<protein>
    <submittedName>
        <fullName evidence="1">Unannotated protein</fullName>
    </submittedName>
</protein>
<reference evidence="1" key="1">
    <citation type="submission" date="2020-05" db="EMBL/GenBank/DDBJ databases">
        <authorList>
            <person name="Chiriac C."/>
            <person name="Salcher M."/>
            <person name="Ghai R."/>
            <person name="Kavagutti S V."/>
        </authorList>
    </citation>
    <scope>NUCLEOTIDE SEQUENCE</scope>
</reference>
<dbReference type="AlphaFoldDB" id="A0A6J6K1R4"/>
<name>A0A6J6K1R4_9ZZZZ</name>
<sequence length="54" mass="5636">MHSLRSLRKQGDVGVTASPRDVVFPAAAPLNSGFVAAMRARGEICLDANNGVDP</sequence>
<accession>A0A6J6K1R4</accession>
<proteinExistence type="predicted"/>
<gene>
    <name evidence="1" type="ORF">UFOPK2158_00774</name>
</gene>
<evidence type="ECO:0000313" key="1">
    <source>
        <dbReference type="EMBL" id="CAB4643282.1"/>
    </source>
</evidence>